<evidence type="ECO:0000313" key="1">
    <source>
        <dbReference type="EMBL" id="ORM89926.1"/>
    </source>
</evidence>
<gene>
    <name evidence="1" type="ORF">HA50_25415</name>
</gene>
<dbReference type="AlphaFoldDB" id="A0A1X1EM20"/>
<organism evidence="1 2">
    <name type="scientific">Pantoea cypripedii</name>
    <name type="common">Pectobacterium cypripedii</name>
    <name type="synonym">Erwinia cypripedii</name>
    <dbReference type="NCBI Taxonomy" id="55209"/>
    <lineage>
        <taxon>Bacteria</taxon>
        <taxon>Pseudomonadati</taxon>
        <taxon>Pseudomonadota</taxon>
        <taxon>Gammaproteobacteria</taxon>
        <taxon>Enterobacterales</taxon>
        <taxon>Erwiniaceae</taxon>
        <taxon>Pantoea</taxon>
    </lineage>
</organism>
<dbReference type="Proteomes" id="UP000193749">
    <property type="component" value="Unassembled WGS sequence"/>
</dbReference>
<evidence type="ECO:0000313" key="2">
    <source>
        <dbReference type="Proteomes" id="UP000193749"/>
    </source>
</evidence>
<accession>A0A1X1EM20</accession>
<dbReference type="EMBL" id="MLJI01000002">
    <property type="protein sequence ID" value="ORM89926.1"/>
    <property type="molecule type" value="Genomic_DNA"/>
</dbReference>
<dbReference type="RefSeq" id="WP_084879642.1">
    <property type="nucleotide sequence ID" value="NZ_JAGGMY010000006.1"/>
</dbReference>
<reference evidence="1 2" key="1">
    <citation type="journal article" date="2017" name="Antonie Van Leeuwenhoek">
        <title>Phylogenomic resolution of the bacterial genus Pantoea and its relationship with Erwinia and Tatumella.</title>
        <authorList>
            <person name="Palmer M."/>
            <person name="Steenkamp E.T."/>
            <person name="Coetzee M.P."/>
            <person name="Chan W.Y."/>
            <person name="van Zyl E."/>
            <person name="De Maayer P."/>
            <person name="Coutinho T.A."/>
            <person name="Blom J."/>
            <person name="Smits T.H."/>
            <person name="Duffy B."/>
            <person name="Venter S.N."/>
        </authorList>
    </citation>
    <scope>NUCLEOTIDE SEQUENCE [LARGE SCALE GENOMIC DNA]</scope>
    <source>
        <strain evidence="1 2">LMG 2657</strain>
    </source>
</reference>
<sequence>MEEIVIVEPAFFSQFHCVGSACPDHCCKGWDIELDEPTVNRYINSDEIEIRNIAVENIITTKKSQSSWGKIQLKNNGDCTFLDEDRLCKVHKSLGEKALSTTCAIYPRLYASYKYEIRSNLTLSCPEAAKRLLTNLGAMLYSERVKLSPEAINAPDIRQEDRLLNLMCSNIMVSCGMAIEEGFYGIIMLLLYRDKLAESDDLYESLLNYFEDIQAAIQNGQIRKNIEELIPDYQLQSVLLLRLQTYLSTKYEGRGGATLRKYSQKLIELQNKVIEENDVLIPMQRLNKIWQEKAVPWLQNRPELLSNYIQYRMYEDFFPVKNGREPFTNLYFLMSEWFLLKWLIAASVELNSDFNEDDVINIIYSYHGITRHNKYAEDAFLAEIEEVKPKDDFSLVYLL</sequence>
<dbReference type="Pfam" id="PF03692">
    <property type="entry name" value="CxxCxxCC"/>
    <property type="match status" value="1"/>
</dbReference>
<proteinExistence type="predicted"/>
<name>A0A1X1EM20_PANCY</name>
<keyword evidence="2" id="KW-1185">Reference proteome</keyword>
<protein>
    <recommendedName>
        <fullName evidence="3">Flagellin lysine-N-methylase</fullName>
    </recommendedName>
</protein>
<comment type="caution">
    <text evidence="1">The sequence shown here is derived from an EMBL/GenBank/DDBJ whole genome shotgun (WGS) entry which is preliminary data.</text>
</comment>
<evidence type="ECO:0008006" key="3">
    <source>
        <dbReference type="Google" id="ProtNLM"/>
    </source>
</evidence>
<dbReference type="NCBIfam" id="NF038110">
    <property type="entry name" value="Lys_methyl_FliB"/>
    <property type="match status" value="1"/>
</dbReference>
<dbReference type="InterPro" id="IPR005358">
    <property type="entry name" value="Puta_zinc/iron-chelating_dom"/>
</dbReference>
<dbReference type="STRING" id="55209.HA50_25415"/>
<dbReference type="OrthoDB" id="86584at2"/>